<dbReference type="Gene3D" id="2.40.10.10">
    <property type="entry name" value="Trypsin-like serine proteases"/>
    <property type="match status" value="2"/>
</dbReference>
<evidence type="ECO:0000259" key="3">
    <source>
        <dbReference type="PROSITE" id="PS50240"/>
    </source>
</evidence>
<dbReference type="InterPro" id="IPR043504">
    <property type="entry name" value="Peptidase_S1_PA_chymotrypsin"/>
</dbReference>
<dbReference type="Pfam" id="PF00089">
    <property type="entry name" value="Trypsin"/>
    <property type="match status" value="1"/>
</dbReference>
<dbReference type="PROSITE" id="PS50240">
    <property type="entry name" value="TRYPSIN_DOM"/>
    <property type="match status" value="1"/>
</dbReference>
<dbReference type="PANTHER" id="PTHR15462">
    <property type="entry name" value="SERINE PROTEASE"/>
    <property type="match status" value="1"/>
</dbReference>
<dbReference type="PROSITE" id="PS00134">
    <property type="entry name" value="TRYPSIN_HIS"/>
    <property type="match status" value="1"/>
</dbReference>
<proteinExistence type="predicted"/>
<keyword evidence="1 2" id="KW-0732">Signal</keyword>
<evidence type="ECO:0000313" key="5">
    <source>
        <dbReference type="Proteomes" id="UP001318682"/>
    </source>
</evidence>
<dbReference type="RefSeq" id="WP_187428028.1">
    <property type="nucleotide sequence ID" value="NZ_CP143423.1"/>
</dbReference>
<dbReference type="PRINTS" id="PR00722">
    <property type="entry name" value="CHYMOTRYPSIN"/>
</dbReference>
<dbReference type="InterPro" id="IPR018114">
    <property type="entry name" value="TRYPSIN_HIS"/>
</dbReference>
<evidence type="ECO:0000313" key="4">
    <source>
        <dbReference type="EMBL" id="WVX47078.1"/>
    </source>
</evidence>
<accession>A0ABZ2BNC3</accession>
<dbReference type="InterPro" id="IPR050966">
    <property type="entry name" value="Glutamyl_endopeptidase"/>
</dbReference>
<evidence type="ECO:0000256" key="1">
    <source>
        <dbReference type="ARBA" id="ARBA00022729"/>
    </source>
</evidence>
<reference evidence="5" key="1">
    <citation type="submission" date="2024-01" db="EMBL/GenBank/DDBJ databases">
        <title>Roseobacter fucihabitans sp. nov., isolated from the brown alga Fucus spiralis.</title>
        <authorList>
            <person name="Hahnke S."/>
            <person name="Berger M."/>
            <person name="Schlingloff A."/>
            <person name="Athale I."/>
            <person name="Neumann-Schaal M."/>
            <person name="Adenaya A."/>
            <person name="Poehlein A."/>
            <person name="Daniel R."/>
            <person name="Pertersen J."/>
            <person name="Brinkhoff T."/>
        </authorList>
    </citation>
    <scope>NUCLEOTIDE SEQUENCE [LARGE SCALE GENOMIC DNA]</scope>
    <source>
        <strain evidence="5">B14</strain>
    </source>
</reference>
<organism evidence="4 5">
    <name type="scientific">Roseobacter fucihabitans</name>
    <dbReference type="NCBI Taxonomy" id="1537242"/>
    <lineage>
        <taxon>Bacteria</taxon>
        <taxon>Pseudomonadati</taxon>
        <taxon>Pseudomonadota</taxon>
        <taxon>Alphaproteobacteria</taxon>
        <taxon>Rhodobacterales</taxon>
        <taxon>Roseobacteraceae</taxon>
        <taxon>Roseobacter</taxon>
    </lineage>
</organism>
<dbReference type="EMBL" id="CP143423">
    <property type="protein sequence ID" value="WVX47078.1"/>
    <property type="molecule type" value="Genomic_DNA"/>
</dbReference>
<dbReference type="SUPFAM" id="SSF50494">
    <property type="entry name" value="Trypsin-like serine proteases"/>
    <property type="match status" value="1"/>
</dbReference>
<dbReference type="PANTHER" id="PTHR15462:SF8">
    <property type="entry name" value="SERINE PROTEASE"/>
    <property type="match status" value="1"/>
</dbReference>
<dbReference type="InterPro" id="IPR009003">
    <property type="entry name" value="Peptidase_S1_PA"/>
</dbReference>
<dbReference type="SMART" id="SM00020">
    <property type="entry name" value="Tryp_SPc"/>
    <property type="match status" value="1"/>
</dbReference>
<feature type="domain" description="Peptidase S1" evidence="3">
    <location>
        <begin position="18"/>
        <end position="246"/>
    </location>
</feature>
<sequence length="273" mass="28711">MIRWLCSAALALSAPTGVVAQQQPLRALENGFEARPWEAVGRLDIAGKAFCTGALISPDVVLTAAHCLFDTSSGARINPETIEFRAGWRQGRASAYRAVSRAVVHPKYSYAAAVSPERVRDDIALLQLAHPIRNTTIHPFDTGARPLKGASVSVLSYVRGRAEAPSLQEHCTVLDAQQGVLVTSCSVDFGSSGAPIFAVSQGRAQIVSVVSAKTEINGSDIALGTSLEGSVAFLRAELVAGKGGYTSSSPLPIRLRVGEGRSATGAKFIRLGE</sequence>
<dbReference type="InterPro" id="IPR001314">
    <property type="entry name" value="Peptidase_S1A"/>
</dbReference>
<dbReference type="InterPro" id="IPR001254">
    <property type="entry name" value="Trypsin_dom"/>
</dbReference>
<protein>
    <recommendedName>
        <fullName evidence="3">Peptidase S1 domain-containing protein</fullName>
    </recommendedName>
</protein>
<dbReference type="Proteomes" id="UP001318682">
    <property type="component" value="Chromosome"/>
</dbReference>
<evidence type="ECO:0000256" key="2">
    <source>
        <dbReference type="SAM" id="SignalP"/>
    </source>
</evidence>
<feature type="signal peptide" evidence="2">
    <location>
        <begin position="1"/>
        <end position="20"/>
    </location>
</feature>
<feature type="chain" id="PRO_5046135077" description="Peptidase S1 domain-containing protein" evidence="2">
    <location>
        <begin position="21"/>
        <end position="273"/>
    </location>
</feature>
<gene>
    <name evidence="4" type="ORF">ROLI_001430</name>
</gene>
<keyword evidence="5" id="KW-1185">Reference proteome</keyword>
<name>A0ABZ2BNC3_9RHOB</name>